<dbReference type="AlphaFoldDB" id="A0A7H9HKE4"/>
<feature type="compositionally biased region" description="Polar residues" evidence="1">
    <location>
        <begin position="282"/>
        <end position="292"/>
    </location>
</feature>
<feature type="compositionally biased region" description="Polar residues" evidence="1">
    <location>
        <begin position="263"/>
        <end position="273"/>
    </location>
</feature>
<proteinExistence type="predicted"/>
<dbReference type="Proteomes" id="UP000510647">
    <property type="component" value="Chromosome 1"/>
</dbReference>
<feature type="compositionally biased region" description="Low complexity" evidence="1">
    <location>
        <begin position="187"/>
        <end position="200"/>
    </location>
</feature>
<evidence type="ECO:0000313" key="2">
    <source>
        <dbReference type="EMBL" id="QLQ78294.1"/>
    </source>
</evidence>
<sequence>MCKSIRVVDRFDNDDNGVWSWYLSHIRSGDFEEFSRNELKVSLLKRFLNTNFKQNTKILFVSIPDQVHRDLPLLENFLRDYFHLEHLEHIEITKLTQSRVYNHENHYVLIDRADNFGDPSFLQFASSKWQSQLSHQRSHKLSNPASSVDAGQKLCGTVTERSGLSSESTSSEGARILGYGYRREPQSVEVNSVQSESTTEQADSSSRVEDDMGDCESGSVVINFSHSLLRRRFEERKRAKNSGDQEQGVPKPEGGGNVYSPPISENVSINSFEESLGDRRSYSGQPISLTITRNEETNNESSNDSQEDKTSDVSSISESMNSLGESATSFGEDYDNGSESSDYSVLSILPSISISDAMGHFRLVLQSTLLQDPETKEIYTAIRQSNNRPAVADVEDDWLLYDSHFSMNNLQMLTLQDLLDANRSFPKIIFYSMIVVSDEQEELLNLSNARNGLESSSQMTLQQATNLISAVPRVNSNISVSEEPQEFYASIDKVSFSKQPYGATRVQSNATAVRSVNSIGDWSFSHNSDTRISDREKRHITNSTDTDSNNQGIQWLSLHKPPSRNRLSKVSTVGSLNVVQRSKSTPLPGSLNGIDGECKHWKDKITAFRRKKAQRSHGNERDCVIM</sequence>
<feature type="region of interest" description="Disordered" evidence="1">
    <location>
        <begin position="178"/>
        <end position="219"/>
    </location>
</feature>
<accession>A0A7H9HKE4</accession>
<organism evidence="2 3">
    <name type="scientific">Torulaspora globosa</name>
    <dbReference type="NCBI Taxonomy" id="48254"/>
    <lineage>
        <taxon>Eukaryota</taxon>
        <taxon>Fungi</taxon>
        <taxon>Dikarya</taxon>
        <taxon>Ascomycota</taxon>
        <taxon>Saccharomycotina</taxon>
        <taxon>Saccharomycetes</taxon>
        <taxon>Saccharomycetales</taxon>
        <taxon>Saccharomycetaceae</taxon>
        <taxon>Torulaspora</taxon>
    </lineage>
</organism>
<reference evidence="2 3" key="1">
    <citation type="submission" date="2020-06" db="EMBL/GenBank/DDBJ databases">
        <title>The yeast mating-type switching endonuclease HO is a domesticated member of an unorthodox homing genetic element family.</title>
        <authorList>
            <person name="Coughlan A.Y."/>
            <person name="Lombardi L."/>
            <person name="Braun-Galleani S."/>
            <person name="Martos A.R."/>
            <person name="Galeote V."/>
            <person name="Bigey F."/>
            <person name="Dequin S."/>
            <person name="Byrne K.P."/>
            <person name="Wolfe K.H."/>
        </authorList>
    </citation>
    <scope>NUCLEOTIDE SEQUENCE [LARGE SCALE GENOMIC DNA]</scope>
    <source>
        <strain evidence="2 3">CBS2947</strain>
    </source>
</reference>
<protein>
    <submittedName>
        <fullName evidence="2">Uncharacterized protein</fullName>
    </submittedName>
</protein>
<dbReference type="EMBL" id="CP059267">
    <property type="protein sequence ID" value="QLQ78294.1"/>
    <property type="molecule type" value="Genomic_DNA"/>
</dbReference>
<feature type="compositionally biased region" description="Polar residues" evidence="1">
    <location>
        <begin position="312"/>
        <end position="329"/>
    </location>
</feature>
<gene>
    <name evidence="2" type="ORF">HG537_0A05410</name>
</gene>
<feature type="region of interest" description="Disordered" evidence="1">
    <location>
        <begin position="235"/>
        <end position="336"/>
    </location>
</feature>
<evidence type="ECO:0000256" key="1">
    <source>
        <dbReference type="SAM" id="MobiDB-lite"/>
    </source>
</evidence>
<name>A0A7H9HKE4_9SACH</name>
<evidence type="ECO:0000313" key="3">
    <source>
        <dbReference type="Proteomes" id="UP000510647"/>
    </source>
</evidence>
<dbReference type="OrthoDB" id="4070734at2759"/>
<keyword evidence="3" id="KW-1185">Reference proteome</keyword>